<feature type="repeat" description="WD" evidence="3">
    <location>
        <begin position="1019"/>
        <end position="1060"/>
    </location>
</feature>
<reference evidence="6" key="1">
    <citation type="submission" date="2021-01" db="EMBL/GenBank/DDBJ databases">
        <authorList>
            <person name="Kaushik A."/>
        </authorList>
    </citation>
    <scope>NUCLEOTIDE SEQUENCE</scope>
    <source>
        <strain evidence="6">AG3-T5</strain>
    </source>
</reference>
<dbReference type="SMART" id="SM00320">
    <property type="entry name" value="WD40"/>
    <property type="match status" value="11"/>
</dbReference>
<feature type="repeat" description="WD" evidence="3">
    <location>
        <begin position="1233"/>
        <end position="1265"/>
    </location>
</feature>
<dbReference type="InterPro" id="IPR056884">
    <property type="entry name" value="NPHP3-like_N"/>
</dbReference>
<evidence type="ECO:0000256" key="4">
    <source>
        <dbReference type="SAM" id="MobiDB-lite"/>
    </source>
</evidence>
<protein>
    <recommendedName>
        <fullName evidence="5">Nephrocystin 3-like N-terminal domain-containing protein</fullName>
    </recommendedName>
</protein>
<dbReference type="SUPFAM" id="SSF50978">
    <property type="entry name" value="WD40 repeat-like"/>
    <property type="match status" value="2"/>
</dbReference>
<feature type="repeat" description="WD" evidence="3">
    <location>
        <begin position="976"/>
        <end position="1017"/>
    </location>
</feature>
<feature type="repeat" description="WD" evidence="3">
    <location>
        <begin position="1504"/>
        <end position="1537"/>
    </location>
</feature>
<dbReference type="PANTHER" id="PTHR19879:SF9">
    <property type="entry name" value="TRANSCRIPTION INITIATION FACTOR TFIID SUBUNIT 5"/>
    <property type="match status" value="1"/>
</dbReference>
<dbReference type="Pfam" id="PF00400">
    <property type="entry name" value="WD40"/>
    <property type="match status" value="9"/>
</dbReference>
<dbReference type="InterPro" id="IPR027417">
    <property type="entry name" value="P-loop_NTPase"/>
</dbReference>
<dbReference type="Gene3D" id="2.130.10.10">
    <property type="entry name" value="YVTN repeat-like/Quinoprotein amine dehydrogenase"/>
    <property type="match status" value="5"/>
</dbReference>
<feature type="repeat" description="WD" evidence="3">
    <location>
        <begin position="1105"/>
        <end position="1146"/>
    </location>
</feature>
<keyword evidence="1 3" id="KW-0853">WD repeat</keyword>
<proteinExistence type="predicted"/>
<feature type="repeat" description="WD" evidence="3">
    <location>
        <begin position="1062"/>
        <end position="1103"/>
    </location>
</feature>
<feature type="compositionally biased region" description="Polar residues" evidence="4">
    <location>
        <begin position="160"/>
        <end position="174"/>
    </location>
</feature>
<evidence type="ECO:0000256" key="1">
    <source>
        <dbReference type="ARBA" id="ARBA00022574"/>
    </source>
</evidence>
<dbReference type="InterPro" id="IPR036322">
    <property type="entry name" value="WD40_repeat_dom_sf"/>
</dbReference>
<dbReference type="InterPro" id="IPR001680">
    <property type="entry name" value="WD40_rpt"/>
</dbReference>
<feature type="region of interest" description="Disordered" evidence="4">
    <location>
        <begin position="145"/>
        <end position="190"/>
    </location>
</feature>
<evidence type="ECO:0000313" key="6">
    <source>
        <dbReference type="EMBL" id="CAE6411232.1"/>
    </source>
</evidence>
<feature type="repeat" description="WD" evidence="3">
    <location>
        <begin position="1147"/>
        <end position="1188"/>
    </location>
</feature>
<keyword evidence="2" id="KW-0677">Repeat</keyword>
<comment type="caution">
    <text evidence="6">The sequence shown here is derived from an EMBL/GenBank/DDBJ whole genome shotgun (WGS) entry which is preliminary data.</text>
</comment>
<dbReference type="EMBL" id="CAJMWW010000063">
    <property type="protein sequence ID" value="CAE6411232.1"/>
    <property type="molecule type" value="Genomic_DNA"/>
</dbReference>
<feature type="domain" description="Nephrocystin 3-like N-terminal" evidence="5">
    <location>
        <begin position="383"/>
        <end position="544"/>
    </location>
</feature>
<evidence type="ECO:0000313" key="7">
    <source>
        <dbReference type="Proteomes" id="UP000663841"/>
    </source>
</evidence>
<organism evidence="6 7">
    <name type="scientific">Rhizoctonia solani</name>
    <dbReference type="NCBI Taxonomy" id="456999"/>
    <lineage>
        <taxon>Eukaryota</taxon>
        <taxon>Fungi</taxon>
        <taxon>Dikarya</taxon>
        <taxon>Basidiomycota</taxon>
        <taxon>Agaricomycotina</taxon>
        <taxon>Agaricomycetes</taxon>
        <taxon>Cantharellales</taxon>
        <taxon>Ceratobasidiaceae</taxon>
        <taxon>Rhizoctonia</taxon>
    </lineage>
</organism>
<dbReference type="InterPro" id="IPR015943">
    <property type="entry name" value="WD40/YVTN_repeat-like_dom_sf"/>
</dbReference>
<dbReference type="SUPFAM" id="SSF52540">
    <property type="entry name" value="P-loop containing nucleoside triphosphate hydrolases"/>
    <property type="match status" value="1"/>
</dbReference>
<dbReference type="PROSITE" id="PS50294">
    <property type="entry name" value="WD_REPEATS_REGION"/>
    <property type="match status" value="8"/>
</dbReference>
<accession>A0A8H3AAB3</accession>
<feature type="repeat" description="WD" evidence="3">
    <location>
        <begin position="1384"/>
        <end position="1416"/>
    </location>
</feature>
<evidence type="ECO:0000259" key="5">
    <source>
        <dbReference type="Pfam" id="PF24883"/>
    </source>
</evidence>
<feature type="repeat" description="WD" evidence="3">
    <location>
        <begin position="1461"/>
        <end position="1502"/>
    </location>
</feature>
<evidence type="ECO:0000256" key="3">
    <source>
        <dbReference type="PROSITE-ProRule" id="PRU00221"/>
    </source>
</evidence>
<dbReference type="PROSITE" id="PS50082">
    <property type="entry name" value="WD_REPEATS_2"/>
    <property type="match status" value="10"/>
</dbReference>
<dbReference type="InterPro" id="IPR020472">
    <property type="entry name" value="WD40_PAC1"/>
</dbReference>
<dbReference type="Proteomes" id="UP000663841">
    <property type="component" value="Unassembled WGS sequence"/>
</dbReference>
<dbReference type="PRINTS" id="PR00320">
    <property type="entry name" value="GPROTEINBRPT"/>
</dbReference>
<dbReference type="CDD" id="cd00200">
    <property type="entry name" value="WD40"/>
    <property type="match status" value="2"/>
</dbReference>
<sequence>MSAYLNGIFLVIREFLKNLCSPRKVSSSKVAVVLIGSMCGQLETRTTSAGSHFVMPIGFLINFRSLDYTAGEPCGIRMGEYRSDEKIFEDKALKRRTNAATDWQYLTLPHFRYHAYPSNLQIKAGRIGIRNIMSFRKKVDEFKSHLQARRKNRTERDETPTPTIPSSPAGTLTPSMEHASLNPPPVPAGPSTPSRLGILSWANLKGLLDTLNQGVSVSGLGPLRSVVQGLVDCIGIYEDAAQGQRAYVELQSELEGTFKKLQQYLALSPTIALSVDSTCRTIQQEIDYVKSQQARPKKRRFFDADQDEDNVLACYKRMRDRLQDLPLDISISTLALVEQHAMDNRLRDLAPSLSARYDLENVPNALSLKRGPCTEGTRTNVLDQMYQWITNQSAGNIFWMSGMAGTGKTTIAYSLCRRLDSGSRRMLGASFFCSRSVPECRNVGKIIPSIAYQLAQRSQPFQYVLCQAMKDNPDVQASGPISQFKSLIVGPLSDPKVREALPPSLVVVIDALDECEDETSTRQILDVLLAQSEGLPIKFVVSSRPEATIRDRMARNDDRVVLHELDKKEVQSDITTYLREGLSRVSPSESDIEKLAERAGVLFIYAATVIRYVGYDDFGRNPRARLNSMLGMTNQRGNSQTKEIDQLYGAILKAAMSNDELEETELGDMKLILHTVVCAKAPLTVDALNGLLKLDDVDRVHAALRPLWSVLHMMGPNMTVTTLHASFPDYLTDPKRSGATLWHCNATAHHELLARKSFERICDTIPQFNICRLESSYLNDDQVDDLDARVEMYIPLELRYACLYWPTHLDASDSGLLSLLEQFLTKQLLLWMEVMNLTKNIATAPANLTTAKKWAAKHGATRELTELMQDAWRFAQMTVSSPVSQSTPHIYVSMLPFLSSFSPIRRHYAHRMQGMTEVEGPALDRRKPLLARWSFKESNCVSCSPDGTLVAIASRYPRDHISIKDTSSGQDVWDLSYKDAGEISCLAFSPGGTRVASGTYHGVIHVWDTGSGQPVVESLECHQDDITSITFSHNGAHMISGSWDCTIRVWDAYSGQSVLSPLVGHTNRITSVATSPDDTKIVSGSWDHTVRVWDMQSGCLVFDPITGHTGPVHSVAFVPSDSFIVSCSDDKTVRMWDSHTGQSLLPPLSHEHSVYSIAISPDSTCIAAGLGGGTIQIWDVTSGDALSEMPMGRGIVDTLAYSSDGTRISSYSREHGVFWLFDAQSATSPLKTLHGHTKTINSIDISPDGKHIVSGSDDKTICVWDPITAQLVLGPLTGHTFRVHIVRYSPVGDRLLSCSWEGTLLQWDAQTGNRMEVVHPIVDRWVFRYAFGEPAFGEPAFVSAAYSPDGNHIATISGSTVCLWSSRTGDQILEPMKGKGEGRSIQFSTDGATLLTGWSTGAVQIWDVQSGQLESGFSFERDLTLYASAFSPDCLHNVAAGPGTTMCQRMAQTGQWMPRSFKGDTSWINSVQFSHDGSRIVSGSEFGKVEIWNAKTGYSIFGILEGHIERVTSVAYSPDDTYVASASDDKSIRIWDVGTRPYSSPLIEWILDEDGWVVDKQSRRLIWVPVDLRGSLMSPRNTMLLCRDGYIKLSFDDALIGEEWVDCWLDG</sequence>
<dbReference type="Pfam" id="PF24883">
    <property type="entry name" value="NPHP3_N"/>
    <property type="match status" value="1"/>
</dbReference>
<dbReference type="InterPro" id="IPR019775">
    <property type="entry name" value="WD40_repeat_CS"/>
</dbReference>
<evidence type="ECO:0000256" key="2">
    <source>
        <dbReference type="ARBA" id="ARBA00022737"/>
    </source>
</evidence>
<dbReference type="PROSITE" id="PS00678">
    <property type="entry name" value="WD_REPEATS_1"/>
    <property type="match status" value="2"/>
</dbReference>
<gene>
    <name evidence="6" type="ORF">RDB_LOCUS23369</name>
</gene>
<dbReference type="Gene3D" id="3.40.50.300">
    <property type="entry name" value="P-loop containing nucleotide triphosphate hydrolases"/>
    <property type="match status" value="1"/>
</dbReference>
<name>A0A8H3AAB3_9AGAM</name>
<dbReference type="PANTHER" id="PTHR19879">
    <property type="entry name" value="TRANSCRIPTION INITIATION FACTOR TFIID"/>
    <property type="match status" value="1"/>
</dbReference>
<feature type="repeat" description="WD" evidence="3">
    <location>
        <begin position="1276"/>
        <end position="1317"/>
    </location>
</feature>